<organism evidence="3 4">
    <name type="scientific">Geranomyces variabilis</name>
    <dbReference type="NCBI Taxonomy" id="109894"/>
    <lineage>
        <taxon>Eukaryota</taxon>
        <taxon>Fungi</taxon>
        <taxon>Fungi incertae sedis</taxon>
        <taxon>Chytridiomycota</taxon>
        <taxon>Chytridiomycota incertae sedis</taxon>
        <taxon>Chytridiomycetes</taxon>
        <taxon>Spizellomycetales</taxon>
        <taxon>Powellomycetaceae</taxon>
        <taxon>Geranomyces</taxon>
    </lineage>
</organism>
<keyword evidence="2" id="KW-1133">Transmembrane helix</keyword>
<evidence type="ECO:0000313" key="4">
    <source>
        <dbReference type="Proteomes" id="UP001212152"/>
    </source>
</evidence>
<proteinExistence type="predicted"/>
<keyword evidence="2" id="KW-0472">Membrane</keyword>
<feature type="compositionally biased region" description="Basic and acidic residues" evidence="1">
    <location>
        <begin position="372"/>
        <end position="382"/>
    </location>
</feature>
<feature type="transmembrane region" description="Helical" evidence="2">
    <location>
        <begin position="260"/>
        <end position="282"/>
    </location>
</feature>
<protein>
    <submittedName>
        <fullName evidence="3">Uncharacterized protein</fullName>
    </submittedName>
</protein>
<evidence type="ECO:0000256" key="1">
    <source>
        <dbReference type="SAM" id="MobiDB-lite"/>
    </source>
</evidence>
<dbReference type="EMBL" id="JADGJQ010000034">
    <property type="protein sequence ID" value="KAJ3177314.1"/>
    <property type="molecule type" value="Genomic_DNA"/>
</dbReference>
<dbReference type="Proteomes" id="UP001212152">
    <property type="component" value="Unassembled WGS sequence"/>
</dbReference>
<feature type="region of interest" description="Disordered" evidence="1">
    <location>
        <begin position="84"/>
        <end position="115"/>
    </location>
</feature>
<sequence>MPPPGFVEMVSLSDLEVEGGAHSTTPPLPDASAPTENTAATESPTYKPPQPALLAYPGYSFRNNQNQPLQIHSMSELPHRSSRQFATAAESATAPTAAFPPPAYTPSGPPPRYIPPRRSRHEYDEARREALTASFGFESSEESDIRPAGIRWWMVGIIGSDLVASTLLLFLTLASLSQSSAGPLNPAAIVLPFIYVFLSVWGKSGVSRDCSTGKVVFTLTYLMRWVADIVGTAIAIRASSGTNSADGGDGYGNSGDSASPTAWVLETLVFDAALAFVLIVRLSAEYRYVQGRVPLDAASLDMTPSDTELTSGRRPPRSRHALATADEGFRTSVLTVSSSSSDGSTLNEHPGISHHIAIPIPHGNGGDNVPRPPHEKEDDPFHDVPLGVFVQRRAMEDDADDDSAPLALILARLQGRDPPSQ</sequence>
<accession>A0AAD5TIL9</accession>
<evidence type="ECO:0000256" key="2">
    <source>
        <dbReference type="SAM" id="Phobius"/>
    </source>
</evidence>
<gene>
    <name evidence="3" type="ORF">HDU87_004566</name>
</gene>
<name>A0AAD5TIL9_9FUNG</name>
<feature type="transmembrane region" description="Helical" evidence="2">
    <location>
        <begin position="182"/>
        <end position="201"/>
    </location>
</feature>
<feature type="region of interest" description="Disordered" evidence="1">
    <location>
        <begin position="14"/>
        <end position="50"/>
    </location>
</feature>
<dbReference type="AlphaFoldDB" id="A0AAD5TIL9"/>
<feature type="compositionally biased region" description="Pro residues" evidence="1">
    <location>
        <begin position="98"/>
        <end position="114"/>
    </location>
</feature>
<feature type="transmembrane region" description="Helical" evidence="2">
    <location>
        <begin position="222"/>
        <end position="240"/>
    </location>
</feature>
<feature type="compositionally biased region" description="Low complexity" evidence="1">
    <location>
        <begin position="86"/>
        <end position="97"/>
    </location>
</feature>
<feature type="region of interest" description="Disordered" evidence="1">
    <location>
        <begin position="355"/>
        <end position="385"/>
    </location>
</feature>
<keyword evidence="2" id="KW-0812">Transmembrane</keyword>
<reference evidence="3" key="1">
    <citation type="submission" date="2020-05" db="EMBL/GenBank/DDBJ databases">
        <title>Phylogenomic resolution of chytrid fungi.</title>
        <authorList>
            <person name="Stajich J.E."/>
            <person name="Amses K."/>
            <person name="Simmons R."/>
            <person name="Seto K."/>
            <person name="Myers J."/>
            <person name="Bonds A."/>
            <person name="Quandt C.A."/>
            <person name="Barry K."/>
            <person name="Liu P."/>
            <person name="Grigoriev I."/>
            <person name="Longcore J.E."/>
            <person name="James T.Y."/>
        </authorList>
    </citation>
    <scope>NUCLEOTIDE SEQUENCE</scope>
    <source>
        <strain evidence="3">JEL0379</strain>
    </source>
</reference>
<feature type="transmembrane region" description="Helical" evidence="2">
    <location>
        <begin position="152"/>
        <end position="176"/>
    </location>
</feature>
<evidence type="ECO:0000313" key="3">
    <source>
        <dbReference type="EMBL" id="KAJ3177314.1"/>
    </source>
</evidence>
<feature type="compositionally biased region" description="Polar residues" evidence="1">
    <location>
        <begin position="34"/>
        <end position="44"/>
    </location>
</feature>
<keyword evidence="4" id="KW-1185">Reference proteome</keyword>
<comment type="caution">
    <text evidence="3">The sequence shown here is derived from an EMBL/GenBank/DDBJ whole genome shotgun (WGS) entry which is preliminary data.</text>
</comment>